<protein>
    <submittedName>
        <fullName evidence="2">Uncharacterized protein</fullName>
    </submittedName>
</protein>
<dbReference type="Proteomes" id="UP000736672">
    <property type="component" value="Unassembled WGS sequence"/>
</dbReference>
<evidence type="ECO:0000256" key="1">
    <source>
        <dbReference type="SAM" id="MobiDB-lite"/>
    </source>
</evidence>
<name>A0A9P9JPQ6_FUSSL</name>
<dbReference type="AlphaFoldDB" id="A0A9P9JPQ6"/>
<feature type="region of interest" description="Disordered" evidence="1">
    <location>
        <begin position="71"/>
        <end position="115"/>
    </location>
</feature>
<evidence type="ECO:0000313" key="2">
    <source>
        <dbReference type="EMBL" id="KAH7232438.1"/>
    </source>
</evidence>
<feature type="compositionally biased region" description="Low complexity" evidence="1">
    <location>
        <begin position="83"/>
        <end position="95"/>
    </location>
</feature>
<dbReference type="EMBL" id="JAGTJS010000029">
    <property type="protein sequence ID" value="KAH7232438.1"/>
    <property type="molecule type" value="Genomic_DNA"/>
</dbReference>
<feature type="region of interest" description="Disordered" evidence="1">
    <location>
        <begin position="1"/>
        <end position="59"/>
    </location>
</feature>
<proteinExistence type="predicted"/>
<comment type="caution">
    <text evidence="2">The sequence shown here is derived from an EMBL/GenBank/DDBJ whole genome shotgun (WGS) entry which is preliminary data.</text>
</comment>
<accession>A0A9P9JPQ6</accession>
<keyword evidence="3" id="KW-1185">Reference proteome</keyword>
<reference evidence="2" key="1">
    <citation type="journal article" date="2021" name="Nat. Commun.">
        <title>Genetic determinants of endophytism in the Arabidopsis root mycobiome.</title>
        <authorList>
            <person name="Mesny F."/>
            <person name="Miyauchi S."/>
            <person name="Thiergart T."/>
            <person name="Pickel B."/>
            <person name="Atanasova L."/>
            <person name="Karlsson M."/>
            <person name="Huettel B."/>
            <person name="Barry K.W."/>
            <person name="Haridas S."/>
            <person name="Chen C."/>
            <person name="Bauer D."/>
            <person name="Andreopoulos W."/>
            <person name="Pangilinan J."/>
            <person name="LaButti K."/>
            <person name="Riley R."/>
            <person name="Lipzen A."/>
            <person name="Clum A."/>
            <person name="Drula E."/>
            <person name="Henrissat B."/>
            <person name="Kohler A."/>
            <person name="Grigoriev I.V."/>
            <person name="Martin F.M."/>
            <person name="Hacquard S."/>
        </authorList>
    </citation>
    <scope>NUCLEOTIDE SEQUENCE</scope>
    <source>
        <strain evidence="2">FSSC 5 MPI-SDFR-AT-0091</strain>
    </source>
</reference>
<gene>
    <name evidence="2" type="ORF">B0J15DRAFT_505240</name>
</gene>
<sequence length="194" mass="21371">MDYHDYQRDRGRHPKQGWRYHPFPDDDESNHHRTHGGPPGDNATGEYRQPRGWGRIGDRLSGESLISGVHLQTKSSHHRRGHSTSLARASRTSRTSCHRIDPAPKKRSKSEHAMGNAISTAAEVAFRIRNDSGSWVGEKGIKVASAAIASATIDLLLDTDPKKHPLAHMAVSMVQGAVKDGITDSKTKVRIAHP</sequence>
<dbReference type="OrthoDB" id="3539922at2759"/>
<evidence type="ECO:0000313" key="3">
    <source>
        <dbReference type="Proteomes" id="UP000736672"/>
    </source>
</evidence>
<organism evidence="2 3">
    <name type="scientific">Fusarium solani</name>
    <name type="common">Filamentous fungus</name>
    <dbReference type="NCBI Taxonomy" id="169388"/>
    <lineage>
        <taxon>Eukaryota</taxon>
        <taxon>Fungi</taxon>
        <taxon>Dikarya</taxon>
        <taxon>Ascomycota</taxon>
        <taxon>Pezizomycotina</taxon>
        <taxon>Sordariomycetes</taxon>
        <taxon>Hypocreomycetidae</taxon>
        <taxon>Hypocreales</taxon>
        <taxon>Nectriaceae</taxon>
        <taxon>Fusarium</taxon>
        <taxon>Fusarium solani species complex</taxon>
    </lineage>
</organism>